<name>A0A317T418_9PEZI</name>
<gene>
    <name evidence="1" type="ORF">C7212DRAFT_306074</name>
</gene>
<protein>
    <submittedName>
        <fullName evidence="1">Uncharacterized protein</fullName>
    </submittedName>
</protein>
<keyword evidence="2" id="KW-1185">Reference proteome</keyword>
<comment type="caution">
    <text evidence="1">The sequence shown here is derived from an EMBL/GenBank/DDBJ whole genome shotgun (WGS) entry which is preliminary data.</text>
</comment>
<proteinExistence type="predicted"/>
<dbReference type="EMBL" id="PYWC01000004">
    <property type="protein sequence ID" value="PWW80171.1"/>
    <property type="molecule type" value="Genomic_DNA"/>
</dbReference>
<evidence type="ECO:0000313" key="2">
    <source>
        <dbReference type="Proteomes" id="UP000246991"/>
    </source>
</evidence>
<reference evidence="1 2" key="1">
    <citation type="submission" date="2018-03" db="EMBL/GenBank/DDBJ databases">
        <title>Genomes of Pezizomycetes fungi and the evolution of truffles.</title>
        <authorList>
            <person name="Murat C."/>
            <person name="Payen T."/>
            <person name="Noel B."/>
            <person name="Kuo A."/>
            <person name="Martin F.M."/>
        </authorList>
    </citation>
    <scope>NUCLEOTIDE SEQUENCE [LARGE SCALE GENOMIC DNA]</scope>
    <source>
        <strain evidence="1">091103-1</strain>
    </source>
</reference>
<sequence length="55" mass="6020">MCSIIAACIAPYWSEYPGERIRAGSNTNGLRNQAMTLQAIQIRVSGIIQGLVRAR</sequence>
<evidence type="ECO:0000313" key="1">
    <source>
        <dbReference type="EMBL" id="PWW80171.1"/>
    </source>
</evidence>
<dbReference type="AlphaFoldDB" id="A0A317T418"/>
<organism evidence="1 2">
    <name type="scientific">Tuber magnatum</name>
    <name type="common">white Piedmont truffle</name>
    <dbReference type="NCBI Taxonomy" id="42249"/>
    <lineage>
        <taxon>Eukaryota</taxon>
        <taxon>Fungi</taxon>
        <taxon>Dikarya</taxon>
        <taxon>Ascomycota</taxon>
        <taxon>Pezizomycotina</taxon>
        <taxon>Pezizomycetes</taxon>
        <taxon>Pezizales</taxon>
        <taxon>Tuberaceae</taxon>
        <taxon>Tuber</taxon>
    </lineage>
</organism>
<accession>A0A317T418</accession>
<dbReference type="Proteomes" id="UP000246991">
    <property type="component" value="Unassembled WGS sequence"/>
</dbReference>